<dbReference type="PANTHER" id="PTHR45663:SF11">
    <property type="entry name" value="GEO12009P1"/>
    <property type="match status" value="1"/>
</dbReference>
<dbReference type="GO" id="GO:0046872">
    <property type="term" value="F:metal ion binding"/>
    <property type="evidence" value="ECO:0007669"/>
    <property type="project" value="UniProtKB-KW"/>
</dbReference>
<protein>
    <recommendedName>
        <fullName evidence="7">Thioredoxin</fullName>
    </recommendedName>
</protein>
<dbReference type="RefSeq" id="WP_104301916.1">
    <property type="nucleotide sequence ID" value="NZ_PSNX01000004.1"/>
</dbReference>
<evidence type="ECO:0000313" key="9">
    <source>
        <dbReference type="EMBL" id="PPE67086.1"/>
    </source>
</evidence>
<keyword evidence="10" id="KW-1185">Reference proteome</keyword>
<dbReference type="CDD" id="cd02947">
    <property type="entry name" value="TRX_family"/>
    <property type="match status" value="1"/>
</dbReference>
<dbReference type="InterPro" id="IPR036249">
    <property type="entry name" value="Thioredoxin-like_sf"/>
</dbReference>
<dbReference type="InterPro" id="IPR049299">
    <property type="entry name" value="Thio2_N"/>
</dbReference>
<dbReference type="InterPro" id="IPR005746">
    <property type="entry name" value="Thioredoxin"/>
</dbReference>
<comment type="similarity">
    <text evidence="1">Belongs to the thioredoxin family.</text>
</comment>
<dbReference type="NCBIfam" id="NF008229">
    <property type="entry name" value="PRK10996.1"/>
    <property type="match status" value="1"/>
</dbReference>
<evidence type="ECO:0000256" key="2">
    <source>
        <dbReference type="ARBA" id="ARBA00022448"/>
    </source>
</evidence>
<comment type="caution">
    <text evidence="9">The sequence shown here is derived from an EMBL/GenBank/DDBJ whole genome shotgun (WGS) entry which is preliminary data.</text>
</comment>
<keyword evidence="5" id="KW-1015">Disulfide bond</keyword>
<dbReference type="NCBIfam" id="TIGR01068">
    <property type="entry name" value="thioredoxin"/>
    <property type="match status" value="1"/>
</dbReference>
<evidence type="ECO:0000256" key="7">
    <source>
        <dbReference type="NCBIfam" id="TIGR01068"/>
    </source>
</evidence>
<dbReference type="PROSITE" id="PS51352">
    <property type="entry name" value="THIOREDOXIN_2"/>
    <property type="match status" value="1"/>
</dbReference>
<dbReference type="OrthoDB" id="9790390at2"/>
<dbReference type="Gene3D" id="2.30.30.380">
    <property type="entry name" value="Zn-finger domain of Sec23/24"/>
    <property type="match status" value="1"/>
</dbReference>
<evidence type="ECO:0000256" key="6">
    <source>
        <dbReference type="ARBA" id="ARBA00023284"/>
    </source>
</evidence>
<keyword evidence="6" id="KW-0676">Redox-active center</keyword>
<dbReference type="PANTHER" id="PTHR45663">
    <property type="entry name" value="GEO12009P1"/>
    <property type="match status" value="1"/>
</dbReference>
<dbReference type="Pfam" id="PF00085">
    <property type="entry name" value="Thioredoxin"/>
    <property type="match status" value="1"/>
</dbReference>
<dbReference type="InterPro" id="IPR017937">
    <property type="entry name" value="Thioredoxin_CS"/>
</dbReference>
<reference evidence="9 10" key="1">
    <citation type="submission" date="2018-02" db="EMBL/GenBank/DDBJ databases">
        <title>Reclassifiation of [Polyangium] brachysporum DSM 7029 as Guopingzhaonella breviflexa gen. nov., sp. nov., a member of the family Comamonadaceae.</title>
        <authorList>
            <person name="Tang B."/>
        </authorList>
    </citation>
    <scope>NUCLEOTIDE SEQUENCE [LARGE SCALE GENOMIC DNA]</scope>
    <source>
        <strain evidence="9 10">BCRC 80649</strain>
    </source>
</reference>
<dbReference type="Pfam" id="PF21352">
    <property type="entry name" value="Zn_ribbon_Thio2"/>
    <property type="match status" value="1"/>
</dbReference>
<accession>A0A2S5SWI4</accession>
<keyword evidence="3" id="KW-0479">Metal-binding</keyword>
<dbReference type="EMBL" id="PSNX01000004">
    <property type="protein sequence ID" value="PPE67086.1"/>
    <property type="molecule type" value="Genomic_DNA"/>
</dbReference>
<dbReference type="PROSITE" id="PS00194">
    <property type="entry name" value="THIOREDOXIN_1"/>
    <property type="match status" value="1"/>
</dbReference>
<keyword evidence="2" id="KW-0813">Transport</keyword>
<dbReference type="Proteomes" id="UP000238605">
    <property type="component" value="Unassembled WGS sequence"/>
</dbReference>
<dbReference type="FunFam" id="3.40.30.10:FF:000001">
    <property type="entry name" value="Thioredoxin"/>
    <property type="match status" value="1"/>
</dbReference>
<gene>
    <name evidence="9" type="ORF">C1704_06470</name>
</gene>
<name>A0A2S5SWI4_9BURK</name>
<dbReference type="GO" id="GO:0045454">
    <property type="term" value="P:cell redox homeostasis"/>
    <property type="evidence" value="ECO:0007669"/>
    <property type="project" value="TreeGrafter"/>
</dbReference>
<evidence type="ECO:0000313" key="10">
    <source>
        <dbReference type="Proteomes" id="UP000238605"/>
    </source>
</evidence>
<proteinExistence type="inferred from homology"/>
<feature type="domain" description="Thioredoxin" evidence="8">
    <location>
        <begin position="33"/>
        <end position="145"/>
    </location>
</feature>
<evidence type="ECO:0000256" key="4">
    <source>
        <dbReference type="ARBA" id="ARBA00022982"/>
    </source>
</evidence>
<dbReference type="InterPro" id="IPR013766">
    <property type="entry name" value="Thioredoxin_domain"/>
</dbReference>
<dbReference type="PRINTS" id="PR00421">
    <property type="entry name" value="THIOREDOXIN"/>
</dbReference>
<keyword evidence="4" id="KW-0249">Electron transport</keyword>
<dbReference type="SUPFAM" id="SSF52833">
    <property type="entry name" value="Thioredoxin-like"/>
    <property type="match status" value="1"/>
</dbReference>
<dbReference type="Gene3D" id="3.40.30.10">
    <property type="entry name" value="Glutaredoxin"/>
    <property type="match status" value="1"/>
</dbReference>
<organism evidence="9 10">
    <name type="scientific">Caldimonas caldifontis</name>
    <dbReference type="NCBI Taxonomy" id="1452508"/>
    <lineage>
        <taxon>Bacteria</taxon>
        <taxon>Pseudomonadati</taxon>
        <taxon>Pseudomonadota</taxon>
        <taxon>Betaproteobacteria</taxon>
        <taxon>Burkholderiales</taxon>
        <taxon>Sphaerotilaceae</taxon>
        <taxon>Caldimonas</taxon>
    </lineage>
</organism>
<dbReference type="GO" id="GO:0005829">
    <property type="term" value="C:cytosol"/>
    <property type="evidence" value="ECO:0007669"/>
    <property type="project" value="TreeGrafter"/>
</dbReference>
<evidence type="ECO:0000256" key="1">
    <source>
        <dbReference type="ARBA" id="ARBA00008987"/>
    </source>
</evidence>
<dbReference type="GO" id="GO:0015035">
    <property type="term" value="F:protein-disulfide reductase activity"/>
    <property type="evidence" value="ECO:0007669"/>
    <property type="project" value="UniProtKB-UniRule"/>
</dbReference>
<dbReference type="AlphaFoldDB" id="A0A2S5SWI4"/>
<sequence length="146" mass="16066">MSEHLHIVCPHCQSINRVPAAKLADQPNCGRCQQPLFTGEPIELTTATFGRHVERSDLPLLVDFWAPWCGPCKMMAPQFQQAARQLEPSIRLAKVNTEAEPHLAAQFGIRSIPTLALFQGGREIGRQAGAMGAQDIVRWATAQVGR</sequence>
<evidence type="ECO:0000256" key="5">
    <source>
        <dbReference type="ARBA" id="ARBA00023157"/>
    </source>
</evidence>
<evidence type="ECO:0000259" key="8">
    <source>
        <dbReference type="PROSITE" id="PS51352"/>
    </source>
</evidence>
<evidence type="ECO:0000256" key="3">
    <source>
        <dbReference type="ARBA" id="ARBA00022723"/>
    </source>
</evidence>